<sequence>MPTTPQQIDLWRQASTEHQRLEFKEAKAQYDTDKLNRYCVAIANEGGGHLLLGIADAPPRPVVGSRAFPDVVVTAERLFKAVGFRVDVEEVQHPDGRVLVFHIPSRPRGTAYHLDGAYLMRSGESLVPMSEDQLRRIFAEGQPDWLEQHSRTGLDAQAIVELLDTQAFFELLKQPYPTDRAGVMERLARERLIDEVPDGYAVRRLGALMLAKQLADFPDVARKAPRVVVYSGTSKLETKLDQPGSRGYAAGFQGLVRFVMGQLPQNEIIKDALRTEVKLVPEVVIRELVANALIHQDLEMAGASVMVEIYADRLEISNPGEPIVAVDRFIDGYQSRNERLADLMRRLGICEEKGSGIDRVVHAAEAYQLPAPDFRVGHKRTVITIFGHRPFDGMDREDRVRACYQHAALKWVMSERMTNQSLRERFDLPESKAAITSQIISATVDAGLIKADEKVGGSRKFARYLPYWA</sequence>
<gene>
    <name evidence="2" type="ORF">DFH01_25685</name>
</gene>
<dbReference type="InterPro" id="IPR007421">
    <property type="entry name" value="Schlafen_AlbA_2_dom"/>
</dbReference>
<organism evidence="2 3">
    <name type="scientific">Falsiroseomonas bella</name>
    <dbReference type="NCBI Taxonomy" id="2184016"/>
    <lineage>
        <taxon>Bacteria</taxon>
        <taxon>Pseudomonadati</taxon>
        <taxon>Pseudomonadota</taxon>
        <taxon>Alphaproteobacteria</taxon>
        <taxon>Acetobacterales</taxon>
        <taxon>Roseomonadaceae</taxon>
        <taxon>Falsiroseomonas</taxon>
    </lineage>
</organism>
<proteinExistence type="predicted"/>
<feature type="domain" description="Schlafen AlbA-2" evidence="1">
    <location>
        <begin position="17"/>
        <end position="129"/>
    </location>
</feature>
<protein>
    <submittedName>
        <fullName evidence="2">MloB</fullName>
    </submittedName>
</protein>
<dbReference type="PANTHER" id="PTHR30595">
    <property type="entry name" value="GLPR-RELATED TRANSCRIPTIONAL REPRESSOR"/>
    <property type="match status" value="1"/>
</dbReference>
<comment type="caution">
    <text evidence="2">The sequence shown here is derived from an EMBL/GenBank/DDBJ whole genome shotgun (WGS) entry which is preliminary data.</text>
</comment>
<dbReference type="OrthoDB" id="9805115at2"/>
<accession>A0A317FA96</accession>
<dbReference type="Pfam" id="PF13749">
    <property type="entry name" value="HATPase_c_4"/>
    <property type="match status" value="1"/>
</dbReference>
<dbReference type="Gene3D" id="3.30.950.30">
    <property type="entry name" value="Schlafen, AAA domain"/>
    <property type="match status" value="1"/>
</dbReference>
<reference evidence="3" key="1">
    <citation type="submission" date="2018-05" db="EMBL/GenBank/DDBJ databases">
        <authorList>
            <person name="Du Z."/>
            <person name="Wang X."/>
        </authorList>
    </citation>
    <scope>NUCLEOTIDE SEQUENCE [LARGE SCALE GENOMIC DNA]</scope>
    <source>
        <strain evidence="3">CQN31</strain>
    </source>
</reference>
<dbReference type="Proteomes" id="UP000245765">
    <property type="component" value="Unassembled WGS sequence"/>
</dbReference>
<evidence type="ECO:0000313" key="2">
    <source>
        <dbReference type="EMBL" id="PWS34496.1"/>
    </source>
</evidence>
<evidence type="ECO:0000313" key="3">
    <source>
        <dbReference type="Proteomes" id="UP000245765"/>
    </source>
</evidence>
<dbReference type="InterPro" id="IPR038475">
    <property type="entry name" value="RecG_C_sf"/>
</dbReference>
<keyword evidence="3" id="KW-1185">Reference proteome</keyword>
<dbReference type="PANTHER" id="PTHR30595:SF6">
    <property type="entry name" value="SCHLAFEN ALBA-2 DOMAIN-CONTAINING PROTEIN"/>
    <property type="match status" value="1"/>
</dbReference>
<dbReference type="InterPro" id="IPR038461">
    <property type="entry name" value="Schlafen_AlbA_2_dom_sf"/>
</dbReference>
<dbReference type="EMBL" id="QGNA01000007">
    <property type="protein sequence ID" value="PWS34496.1"/>
    <property type="molecule type" value="Genomic_DNA"/>
</dbReference>
<name>A0A317FA96_9PROT</name>
<evidence type="ECO:0000259" key="1">
    <source>
        <dbReference type="Pfam" id="PF04326"/>
    </source>
</evidence>
<dbReference type="Pfam" id="PF04326">
    <property type="entry name" value="SLFN_AlbA_2"/>
    <property type="match status" value="1"/>
</dbReference>
<dbReference type="RefSeq" id="WP_109873468.1">
    <property type="nucleotide sequence ID" value="NZ_QGNA01000007.1"/>
</dbReference>
<dbReference type="Gene3D" id="3.30.565.60">
    <property type="match status" value="1"/>
</dbReference>
<dbReference type="AlphaFoldDB" id="A0A317FA96"/>